<name>A0A2V5H8V0_ASPV1</name>
<dbReference type="AlphaFoldDB" id="A0A2V5H8V0"/>
<protein>
    <submittedName>
        <fullName evidence="1">Uncharacterized protein</fullName>
    </submittedName>
</protein>
<reference evidence="1 2" key="1">
    <citation type="submission" date="2018-02" db="EMBL/GenBank/DDBJ databases">
        <title>The genomes of Aspergillus section Nigri reveals drivers in fungal speciation.</title>
        <authorList>
            <consortium name="DOE Joint Genome Institute"/>
            <person name="Vesth T.C."/>
            <person name="Nybo J."/>
            <person name="Theobald S."/>
            <person name="Brandl J."/>
            <person name="Frisvad J.C."/>
            <person name="Nielsen K.F."/>
            <person name="Lyhne E.K."/>
            <person name="Kogle M.E."/>
            <person name="Kuo A."/>
            <person name="Riley R."/>
            <person name="Clum A."/>
            <person name="Nolan M."/>
            <person name="Lipzen A."/>
            <person name="Salamov A."/>
            <person name="Henrissat B."/>
            <person name="Wiebenga A."/>
            <person name="De vries R.P."/>
            <person name="Grigoriev I.V."/>
            <person name="Mortensen U.H."/>
            <person name="Andersen M.R."/>
            <person name="Baker S.E."/>
        </authorList>
    </citation>
    <scope>NUCLEOTIDE SEQUENCE [LARGE SCALE GENOMIC DNA]</scope>
    <source>
        <strain evidence="1 2">CBS 115571</strain>
    </source>
</reference>
<gene>
    <name evidence="1" type="ORF">BO99DRAFT_192607</name>
</gene>
<sequence length="97" mass="10955">MSWSIRFTAHCSHQGRLSRAENWFWFLTSRFAPSLSAGPGCRNLQPHLRRSLFRKCPIRVVATKSAGRVPSEVWLVSGTPARHCGGSRRQPRLSATH</sequence>
<dbReference type="EMBL" id="KZ825156">
    <property type="protein sequence ID" value="PYI17413.1"/>
    <property type="molecule type" value="Genomic_DNA"/>
</dbReference>
<keyword evidence="2" id="KW-1185">Reference proteome</keyword>
<organism evidence="1 2">
    <name type="scientific">Aspergillus violaceofuscus (strain CBS 115571)</name>
    <dbReference type="NCBI Taxonomy" id="1450538"/>
    <lineage>
        <taxon>Eukaryota</taxon>
        <taxon>Fungi</taxon>
        <taxon>Dikarya</taxon>
        <taxon>Ascomycota</taxon>
        <taxon>Pezizomycotina</taxon>
        <taxon>Eurotiomycetes</taxon>
        <taxon>Eurotiomycetidae</taxon>
        <taxon>Eurotiales</taxon>
        <taxon>Aspergillaceae</taxon>
        <taxon>Aspergillus</taxon>
    </lineage>
</organism>
<proteinExistence type="predicted"/>
<dbReference type="Proteomes" id="UP000249829">
    <property type="component" value="Unassembled WGS sequence"/>
</dbReference>
<evidence type="ECO:0000313" key="2">
    <source>
        <dbReference type="Proteomes" id="UP000249829"/>
    </source>
</evidence>
<accession>A0A2V5H8V0</accession>
<evidence type="ECO:0000313" key="1">
    <source>
        <dbReference type="EMBL" id="PYI17413.1"/>
    </source>
</evidence>